<evidence type="ECO:0000313" key="2">
    <source>
        <dbReference type="Proteomes" id="UP000187609"/>
    </source>
</evidence>
<dbReference type="OMA" id="HELYPES"/>
<accession>A0A1J6IEX7</accession>
<reference evidence="1" key="1">
    <citation type="submission" date="2016-11" db="EMBL/GenBank/DDBJ databases">
        <title>The genome of Nicotiana attenuata.</title>
        <authorList>
            <person name="Xu S."/>
            <person name="Brockmoeller T."/>
            <person name="Gaquerel E."/>
            <person name="Navarro A."/>
            <person name="Kuhl H."/>
            <person name="Gase K."/>
            <person name="Ling Z."/>
            <person name="Zhou W."/>
            <person name="Kreitzer C."/>
            <person name="Stanke M."/>
            <person name="Tang H."/>
            <person name="Lyons E."/>
            <person name="Pandey P."/>
            <person name="Pandey S.P."/>
            <person name="Timmermann B."/>
            <person name="Baldwin I.T."/>
        </authorList>
    </citation>
    <scope>NUCLEOTIDE SEQUENCE [LARGE SCALE GENOMIC DNA]</scope>
    <source>
        <strain evidence="1">UT</strain>
    </source>
</reference>
<dbReference type="Gramene" id="OIT03446">
    <property type="protein sequence ID" value="OIT03446"/>
    <property type="gene ID" value="A4A49_57517"/>
</dbReference>
<keyword evidence="2" id="KW-1185">Reference proteome</keyword>
<dbReference type="AlphaFoldDB" id="A0A1J6IEX7"/>
<organism evidence="1 2">
    <name type="scientific">Nicotiana attenuata</name>
    <name type="common">Coyote tobacco</name>
    <dbReference type="NCBI Taxonomy" id="49451"/>
    <lineage>
        <taxon>Eukaryota</taxon>
        <taxon>Viridiplantae</taxon>
        <taxon>Streptophyta</taxon>
        <taxon>Embryophyta</taxon>
        <taxon>Tracheophyta</taxon>
        <taxon>Spermatophyta</taxon>
        <taxon>Magnoliopsida</taxon>
        <taxon>eudicotyledons</taxon>
        <taxon>Gunneridae</taxon>
        <taxon>Pentapetalae</taxon>
        <taxon>asterids</taxon>
        <taxon>lamiids</taxon>
        <taxon>Solanales</taxon>
        <taxon>Solanaceae</taxon>
        <taxon>Nicotianoideae</taxon>
        <taxon>Nicotianeae</taxon>
        <taxon>Nicotiana</taxon>
    </lineage>
</organism>
<proteinExistence type="predicted"/>
<dbReference type="Proteomes" id="UP000187609">
    <property type="component" value="Unassembled WGS sequence"/>
</dbReference>
<evidence type="ECO:0008006" key="3">
    <source>
        <dbReference type="Google" id="ProtNLM"/>
    </source>
</evidence>
<sequence>MKFIPKELIVEHIVLDGFLSGYVNWIFHGETSSSSMSVDRLDIGDELQSLVHDAFGVPPTSDCINMDTRGDSFGGSNQHNVEFDKNTEKFFNLLKQAEHELYPESKYSLLS</sequence>
<comment type="caution">
    <text evidence="1">The sequence shown here is derived from an EMBL/GenBank/DDBJ whole genome shotgun (WGS) entry which is preliminary data.</text>
</comment>
<name>A0A1J6IEX7_NICAT</name>
<dbReference type="SMR" id="A0A1J6IEX7"/>
<evidence type="ECO:0000313" key="1">
    <source>
        <dbReference type="EMBL" id="OIT03446.1"/>
    </source>
</evidence>
<protein>
    <recommendedName>
        <fullName evidence="3">Transposase-associated domain-containing protein</fullName>
    </recommendedName>
</protein>
<gene>
    <name evidence="1" type="ORF">A4A49_57517</name>
</gene>
<dbReference type="EMBL" id="MJEQ01037187">
    <property type="protein sequence ID" value="OIT03446.1"/>
    <property type="molecule type" value="Genomic_DNA"/>
</dbReference>